<dbReference type="PROSITE" id="PS51782">
    <property type="entry name" value="LYSM"/>
    <property type="match status" value="1"/>
</dbReference>
<dbReference type="InterPro" id="IPR023346">
    <property type="entry name" value="Lysozyme-like_dom_sf"/>
</dbReference>
<accession>A0AAI8Z1B1</accession>
<dbReference type="SUPFAM" id="SSF53955">
    <property type="entry name" value="Lysozyme-like"/>
    <property type="match status" value="1"/>
</dbReference>
<feature type="region of interest" description="Disordered" evidence="1">
    <location>
        <begin position="153"/>
        <end position="205"/>
    </location>
</feature>
<dbReference type="AlphaFoldDB" id="A0AAI8Z1B1"/>
<dbReference type="Gene3D" id="3.10.350.10">
    <property type="entry name" value="LysM domain"/>
    <property type="match status" value="1"/>
</dbReference>
<comment type="caution">
    <text evidence="3">The sequence shown here is derived from an EMBL/GenBank/DDBJ whole genome shotgun (WGS) entry which is preliminary data.</text>
</comment>
<reference evidence="3" key="1">
    <citation type="submission" date="2023-11" db="EMBL/GenBank/DDBJ databases">
        <authorList>
            <person name="Alioto T."/>
            <person name="Alioto T."/>
            <person name="Gomez Garrido J."/>
        </authorList>
    </citation>
    <scope>NUCLEOTIDE SEQUENCE</scope>
</reference>
<evidence type="ECO:0000259" key="2">
    <source>
        <dbReference type="PROSITE" id="PS51782"/>
    </source>
</evidence>
<evidence type="ECO:0000313" key="4">
    <source>
        <dbReference type="Proteomes" id="UP001296104"/>
    </source>
</evidence>
<protein>
    <recommendedName>
        <fullName evidence="2">LysM domain-containing protein</fullName>
    </recommendedName>
</protein>
<organism evidence="3 4">
    <name type="scientific">Lecanosticta acicola</name>
    <dbReference type="NCBI Taxonomy" id="111012"/>
    <lineage>
        <taxon>Eukaryota</taxon>
        <taxon>Fungi</taxon>
        <taxon>Dikarya</taxon>
        <taxon>Ascomycota</taxon>
        <taxon>Pezizomycotina</taxon>
        <taxon>Dothideomycetes</taxon>
        <taxon>Dothideomycetidae</taxon>
        <taxon>Mycosphaerellales</taxon>
        <taxon>Mycosphaerellaceae</taxon>
        <taxon>Lecanosticta</taxon>
    </lineage>
</organism>
<keyword evidence="4" id="KW-1185">Reference proteome</keyword>
<name>A0AAI8Z1B1_9PEZI</name>
<dbReference type="InterPro" id="IPR036779">
    <property type="entry name" value="LysM_dom_sf"/>
</dbReference>
<sequence>MTETSTGTSSTTIYATPICTALYTKSDKNCGEVAAAHDIQLYSQEADYSSESTNCENLLRGYGICNAVQTTSESAVTTTPGLPVSAAFNVTRLNNTIPINATTPRTTRSSNPVEKSGMTMTTWRTSTYTYALGTGSNARLTTVVVTHTDTGVFTSTPTSNSPSTAPASASPASLTSSTGVTSTTTTAPESQSPSPSAASSVRETSFSTTPAAVTSSVPVSSTCPATVAAPAPTQAGVVPGCAKWYVARPGDYCNQVADEFRLDHIAFMNWNQGVNPPACPSMLAGYAYCVAACGAVAASLSAASASASVSATPTTSSLLAQSTAVATTATATFVTLPTSASSSTAVASVPSSAGYVAYSGNGSPSQGWPSMSQWVDFDAMFEANTPSMKRSCLNWGVQDDTDEEIADMKSAIQSVGAANGIDARFVLAIVMQESTGCVRVITTAYSVSNPGLMQSHNGTGSCNTNNAPSNVNLPGADSIQPGVQSPCPASEITQMIQDGVAGTSSGAGLKQLFAQERPQSDGDAMAYYRTARAYNGGSVAANGNLAAGCCTAAYVEDIANRLTGWPGR</sequence>
<evidence type="ECO:0000256" key="1">
    <source>
        <dbReference type="SAM" id="MobiDB-lite"/>
    </source>
</evidence>
<proteinExistence type="predicted"/>
<dbReference type="CDD" id="cd00118">
    <property type="entry name" value="LysM"/>
    <property type="match status" value="1"/>
</dbReference>
<feature type="domain" description="LysM" evidence="2">
    <location>
        <begin position="243"/>
        <end position="290"/>
    </location>
</feature>
<gene>
    <name evidence="3" type="ORF">LECACI_7A005754</name>
</gene>
<dbReference type="InterPro" id="IPR018392">
    <property type="entry name" value="LysM"/>
</dbReference>
<dbReference type="Proteomes" id="UP001296104">
    <property type="component" value="Unassembled WGS sequence"/>
</dbReference>
<evidence type="ECO:0000313" key="3">
    <source>
        <dbReference type="EMBL" id="CAK4030596.1"/>
    </source>
</evidence>
<dbReference type="EMBL" id="CAVMBE010000038">
    <property type="protein sequence ID" value="CAK4030596.1"/>
    <property type="molecule type" value="Genomic_DNA"/>
</dbReference>
<dbReference type="Gene3D" id="1.10.530.10">
    <property type="match status" value="1"/>
</dbReference>